<organism evidence="3 4">
    <name type="scientific">Anatilimnocola aggregata</name>
    <dbReference type="NCBI Taxonomy" id="2528021"/>
    <lineage>
        <taxon>Bacteria</taxon>
        <taxon>Pseudomonadati</taxon>
        <taxon>Planctomycetota</taxon>
        <taxon>Planctomycetia</taxon>
        <taxon>Pirellulales</taxon>
        <taxon>Pirellulaceae</taxon>
        <taxon>Anatilimnocola</taxon>
    </lineage>
</organism>
<evidence type="ECO:0000256" key="1">
    <source>
        <dbReference type="SAM" id="MobiDB-lite"/>
    </source>
</evidence>
<feature type="chain" id="PRO_5022156435" evidence="2">
    <location>
        <begin position="31"/>
        <end position="493"/>
    </location>
</feature>
<gene>
    <name evidence="3" type="ORF">ETAA8_66660</name>
</gene>
<feature type="signal peptide" evidence="2">
    <location>
        <begin position="1"/>
        <end position="30"/>
    </location>
</feature>
<feature type="compositionally biased region" description="Polar residues" evidence="1">
    <location>
        <begin position="328"/>
        <end position="339"/>
    </location>
</feature>
<evidence type="ECO:0000313" key="4">
    <source>
        <dbReference type="Proteomes" id="UP000315017"/>
    </source>
</evidence>
<keyword evidence="2" id="KW-0732">Signal</keyword>
<sequence length="493" mass="51479" precursor="true">MTSRNLYNPLCSLMAGIICLVTVGSDVAVAQNVIRGTVPGWPGNTAYYAPQNVYQFAPAAPVVQAQYAPQAGQPTRAYYAPASASRIAYAVPAVGSYQISYAGAAQPGVSTTAFYGGYSAPVQRVAYMAPQVYYRPVPVQVPVTYYRPVTVYQPGMAAPTTCQFATSCTTTTCGTSRSSCWRPFAWLWGGSNNSCCKPQQTCNSSGCASQGCGAAPYYTVPPTIPMVPVNPAPAPGGFGLPSGVSPGTIITSPPTRSPGTIINSGPAANTQPRLAPGTVITPAPSNPNFNSGTPAPFNSGSGNFGAPVNPPAPVDPGFNDRFRPTLSDPYSQPAPLQSAPNSVTPPVMMTPPASSSPSIIGSGYRNEAPATFNDRTTLTQPENHRIGEPGLTPSNTPSLITPPPSVQPLADPHADERLQPNRAPQLITPGDRTAKADGRWAVVPAVWPMNANRLQPVRSTTIEPTHLQPVTATTETLVPVSSQVDDGGWKSAR</sequence>
<accession>A0A517YMR2</accession>
<proteinExistence type="predicted"/>
<feature type="region of interest" description="Disordered" evidence="1">
    <location>
        <begin position="304"/>
        <end position="346"/>
    </location>
</feature>
<dbReference type="Proteomes" id="UP000315017">
    <property type="component" value="Chromosome"/>
</dbReference>
<dbReference type="RefSeq" id="WP_145098750.1">
    <property type="nucleotide sequence ID" value="NZ_CP036274.1"/>
</dbReference>
<protein>
    <submittedName>
        <fullName evidence="3">Uncharacterized protein</fullName>
    </submittedName>
</protein>
<keyword evidence="4" id="KW-1185">Reference proteome</keyword>
<dbReference type="AlphaFoldDB" id="A0A517YMR2"/>
<name>A0A517YMR2_9BACT</name>
<evidence type="ECO:0000313" key="3">
    <source>
        <dbReference type="EMBL" id="QDU31507.1"/>
    </source>
</evidence>
<reference evidence="3 4" key="1">
    <citation type="submission" date="2019-02" db="EMBL/GenBank/DDBJ databases">
        <title>Deep-cultivation of Planctomycetes and their phenomic and genomic characterization uncovers novel biology.</title>
        <authorList>
            <person name="Wiegand S."/>
            <person name="Jogler M."/>
            <person name="Boedeker C."/>
            <person name="Pinto D."/>
            <person name="Vollmers J."/>
            <person name="Rivas-Marin E."/>
            <person name="Kohn T."/>
            <person name="Peeters S.H."/>
            <person name="Heuer A."/>
            <person name="Rast P."/>
            <person name="Oberbeckmann S."/>
            <person name="Bunk B."/>
            <person name="Jeske O."/>
            <person name="Meyerdierks A."/>
            <person name="Storesund J.E."/>
            <person name="Kallscheuer N."/>
            <person name="Luecker S."/>
            <person name="Lage O.M."/>
            <person name="Pohl T."/>
            <person name="Merkel B.J."/>
            <person name="Hornburger P."/>
            <person name="Mueller R.-W."/>
            <person name="Bruemmer F."/>
            <person name="Labrenz M."/>
            <person name="Spormann A.M."/>
            <person name="Op den Camp H."/>
            <person name="Overmann J."/>
            <person name="Amann R."/>
            <person name="Jetten M.S.M."/>
            <person name="Mascher T."/>
            <person name="Medema M.H."/>
            <person name="Devos D.P."/>
            <person name="Kaster A.-K."/>
            <person name="Ovreas L."/>
            <person name="Rohde M."/>
            <person name="Galperin M.Y."/>
            <person name="Jogler C."/>
        </authorList>
    </citation>
    <scope>NUCLEOTIDE SEQUENCE [LARGE SCALE GENOMIC DNA]</scope>
    <source>
        <strain evidence="3 4">ETA_A8</strain>
    </source>
</reference>
<evidence type="ECO:0000256" key="2">
    <source>
        <dbReference type="SAM" id="SignalP"/>
    </source>
</evidence>
<feature type="region of interest" description="Disordered" evidence="1">
    <location>
        <begin position="375"/>
        <end position="433"/>
    </location>
</feature>
<dbReference type="EMBL" id="CP036274">
    <property type="protein sequence ID" value="QDU31507.1"/>
    <property type="molecule type" value="Genomic_DNA"/>
</dbReference>
<dbReference type="KEGG" id="aagg:ETAA8_66660"/>